<dbReference type="InterPro" id="IPR050079">
    <property type="entry name" value="DEAD_box_RNA_helicase"/>
</dbReference>
<keyword evidence="3" id="KW-0347">Helicase</keyword>
<keyword evidence="2" id="KW-0378">Hydrolase</keyword>
<feature type="domain" description="Helicase C-terminal" evidence="5">
    <location>
        <begin position="1"/>
        <end position="133"/>
    </location>
</feature>
<dbReference type="PROSITE" id="PS51194">
    <property type="entry name" value="HELICASE_CTER"/>
    <property type="match status" value="1"/>
</dbReference>
<dbReference type="InterPro" id="IPR001650">
    <property type="entry name" value="Helicase_C-like"/>
</dbReference>
<accession>X1U2R8</accession>
<dbReference type="SMART" id="SM00490">
    <property type="entry name" value="HELICc"/>
    <property type="match status" value="1"/>
</dbReference>
<dbReference type="EMBL" id="BARW01030982">
    <property type="protein sequence ID" value="GAJ11819.1"/>
    <property type="molecule type" value="Genomic_DNA"/>
</dbReference>
<dbReference type="InterPro" id="IPR027417">
    <property type="entry name" value="P-loop_NTPase"/>
</dbReference>
<keyword evidence="4" id="KW-0067">ATP-binding</keyword>
<evidence type="ECO:0000256" key="2">
    <source>
        <dbReference type="ARBA" id="ARBA00022801"/>
    </source>
</evidence>
<dbReference type="PANTHER" id="PTHR47959">
    <property type="entry name" value="ATP-DEPENDENT RNA HELICASE RHLE-RELATED"/>
    <property type="match status" value="1"/>
</dbReference>
<dbReference type="GO" id="GO:0005829">
    <property type="term" value="C:cytosol"/>
    <property type="evidence" value="ECO:0007669"/>
    <property type="project" value="TreeGrafter"/>
</dbReference>
<dbReference type="Gene3D" id="3.40.50.300">
    <property type="entry name" value="P-loop containing nucleotide triphosphate hydrolases"/>
    <property type="match status" value="1"/>
</dbReference>
<evidence type="ECO:0000256" key="4">
    <source>
        <dbReference type="ARBA" id="ARBA00022840"/>
    </source>
</evidence>
<dbReference type="CDD" id="cd18787">
    <property type="entry name" value="SF2_C_DEAD"/>
    <property type="match status" value="1"/>
</dbReference>
<feature type="non-terminal residue" evidence="6">
    <location>
        <position position="1"/>
    </location>
</feature>
<evidence type="ECO:0000256" key="1">
    <source>
        <dbReference type="ARBA" id="ARBA00022741"/>
    </source>
</evidence>
<keyword evidence="1" id="KW-0547">Nucleotide-binding</keyword>
<dbReference type="Pfam" id="PF00271">
    <property type="entry name" value="Helicase_C"/>
    <property type="match status" value="1"/>
</dbReference>
<evidence type="ECO:0000259" key="5">
    <source>
        <dbReference type="PROSITE" id="PS51194"/>
    </source>
</evidence>
<sequence length="139" mass="16358">FVNTKRTAAWLVKRLKSLDNFIYKVDLISGDLSQHQREKILKAFKTHKINLLIATDVAARGLDINNISHVFNYDIPKYPENYVHRIGRTSRMNKRGVAITLCLKDEYEYLCHIEGLIDKEIKEKTIFSQQNTQYHNPFY</sequence>
<dbReference type="AlphaFoldDB" id="X1U2R8"/>
<organism evidence="6">
    <name type="scientific">marine sediment metagenome</name>
    <dbReference type="NCBI Taxonomy" id="412755"/>
    <lineage>
        <taxon>unclassified sequences</taxon>
        <taxon>metagenomes</taxon>
        <taxon>ecological metagenomes</taxon>
    </lineage>
</organism>
<evidence type="ECO:0000313" key="6">
    <source>
        <dbReference type="EMBL" id="GAJ11819.1"/>
    </source>
</evidence>
<comment type="caution">
    <text evidence="6">The sequence shown here is derived from an EMBL/GenBank/DDBJ whole genome shotgun (WGS) entry which is preliminary data.</text>
</comment>
<reference evidence="6" key="1">
    <citation type="journal article" date="2014" name="Front. Microbiol.">
        <title>High frequency of phylogenetically diverse reductive dehalogenase-homologous genes in deep subseafloor sedimentary metagenomes.</title>
        <authorList>
            <person name="Kawai M."/>
            <person name="Futagami T."/>
            <person name="Toyoda A."/>
            <person name="Takaki Y."/>
            <person name="Nishi S."/>
            <person name="Hori S."/>
            <person name="Arai W."/>
            <person name="Tsubouchi T."/>
            <person name="Morono Y."/>
            <person name="Uchiyama I."/>
            <person name="Ito T."/>
            <person name="Fujiyama A."/>
            <person name="Inagaki F."/>
            <person name="Takami H."/>
        </authorList>
    </citation>
    <scope>NUCLEOTIDE SEQUENCE</scope>
    <source>
        <strain evidence="6">Expedition CK06-06</strain>
    </source>
</reference>
<dbReference type="PANTHER" id="PTHR47959:SF13">
    <property type="entry name" value="ATP-DEPENDENT RNA HELICASE RHLE"/>
    <property type="match status" value="1"/>
</dbReference>
<protein>
    <recommendedName>
        <fullName evidence="5">Helicase C-terminal domain-containing protein</fullName>
    </recommendedName>
</protein>
<dbReference type="SUPFAM" id="SSF52540">
    <property type="entry name" value="P-loop containing nucleoside triphosphate hydrolases"/>
    <property type="match status" value="1"/>
</dbReference>
<gene>
    <name evidence="6" type="ORF">S12H4_49395</name>
</gene>
<proteinExistence type="predicted"/>
<dbReference type="GO" id="GO:0016787">
    <property type="term" value="F:hydrolase activity"/>
    <property type="evidence" value="ECO:0007669"/>
    <property type="project" value="UniProtKB-KW"/>
</dbReference>
<evidence type="ECO:0000256" key="3">
    <source>
        <dbReference type="ARBA" id="ARBA00022806"/>
    </source>
</evidence>
<dbReference type="GO" id="GO:0003724">
    <property type="term" value="F:RNA helicase activity"/>
    <property type="evidence" value="ECO:0007669"/>
    <property type="project" value="TreeGrafter"/>
</dbReference>
<name>X1U2R8_9ZZZZ</name>
<dbReference type="GO" id="GO:0005524">
    <property type="term" value="F:ATP binding"/>
    <property type="evidence" value="ECO:0007669"/>
    <property type="project" value="UniProtKB-KW"/>
</dbReference>